<dbReference type="InterPro" id="IPR002328">
    <property type="entry name" value="ADH_Zn_CS"/>
</dbReference>
<dbReference type="InterPro" id="IPR013154">
    <property type="entry name" value="ADH-like_N"/>
</dbReference>
<feature type="domain" description="Alcohol dehydrogenase-like N-terminal" evidence="11">
    <location>
        <begin position="39"/>
        <end position="171"/>
    </location>
</feature>
<comment type="similarity">
    <text evidence="7">Belongs to the zinc-containing alcohol dehydrogenase family. Class-V subfamily.</text>
</comment>
<accession>A0A0F8AQ12</accession>
<dbReference type="GO" id="GO:0004022">
    <property type="term" value="F:alcohol dehydrogenase (NAD+) activity"/>
    <property type="evidence" value="ECO:0007669"/>
    <property type="project" value="UniProtKB-ARBA"/>
</dbReference>
<feature type="domain" description="Alcohol dehydrogenase-like C-terminal" evidence="10">
    <location>
        <begin position="212"/>
        <end position="342"/>
    </location>
</feature>
<comment type="function">
    <text evidence="6">Alcohol dehydrogenase. Catalyzes the NAD-dependent oxidation of primary alcohols to the corresponding aldehydes. Oxidizes secondary alcohols to the corresponding ketones.</text>
</comment>
<comment type="cofactor">
    <cofactor evidence="1 9">
        <name>Zn(2+)</name>
        <dbReference type="ChEBI" id="CHEBI:29105"/>
    </cofactor>
</comment>
<dbReference type="Gene3D" id="3.90.180.10">
    <property type="entry name" value="Medium-chain alcohol dehydrogenases, catalytic domain"/>
    <property type="match status" value="1"/>
</dbReference>
<dbReference type="OrthoDB" id="417550at2759"/>
<dbReference type="PANTHER" id="PTHR43880">
    <property type="entry name" value="ALCOHOL DEHYDROGENASE"/>
    <property type="match status" value="1"/>
</dbReference>
<dbReference type="FunFam" id="3.90.180.10:FF:000007">
    <property type="entry name" value="Alcohol dehydrogenase 6"/>
    <property type="match status" value="1"/>
</dbReference>
<dbReference type="Proteomes" id="UP000424527">
    <property type="component" value="Unassembled WGS sequence"/>
</dbReference>
<evidence type="ECO:0000256" key="6">
    <source>
        <dbReference type="ARBA" id="ARBA00055159"/>
    </source>
</evidence>
<dbReference type="SUPFAM" id="SSF51735">
    <property type="entry name" value="NAD(P)-binding Rossmann-fold domains"/>
    <property type="match status" value="1"/>
</dbReference>
<evidence type="ECO:0000313" key="12">
    <source>
        <dbReference type="EMBL" id="KAE8285588.1"/>
    </source>
</evidence>
<evidence type="ECO:0000256" key="3">
    <source>
        <dbReference type="ARBA" id="ARBA00022833"/>
    </source>
</evidence>
<dbReference type="Gene3D" id="3.40.50.720">
    <property type="entry name" value="NAD(P)-binding Rossmann-like Domain"/>
    <property type="match status" value="1"/>
</dbReference>
<sequence>METTFTGTEGQVIRCKAAVAWEAGKPLSIEDVEVAPPKAHEVRIKVVATGVCHTDWEYLYENKKGMRFRPFPLVLGHEAAGIVESVGPQVTKFAAGDQVIPLFLPQCQECDRCLSPKTNLCKRNWAKTQVGVLADGTSRISCKRQQIYQFLGVSSFSQYTVVPDTSLAKINSNAPLDKVFLLGCGVSTGYGAALKTGKVERDSVCAVFGLGAVGLAAVMGCKAAGAKTIIGVDVNPNKFEKAIMLGATECVNPNDDSKSIQEVLVEKTNGGVDYALECVGSPVVMSAALESTTDAWGVCVIAGWTETESMSVVVEKLLMGRTLTGTYFGGWKSVEGVFKLVEDYMEKKLKLDEFITHDLPLNQINQAFETLKSGTSIRTLIRLWEKEAPAEEVTS</sequence>
<evidence type="ECO:0000259" key="11">
    <source>
        <dbReference type="Pfam" id="PF08240"/>
    </source>
</evidence>
<evidence type="ECO:0000256" key="5">
    <source>
        <dbReference type="ARBA" id="ARBA00023027"/>
    </source>
</evidence>
<evidence type="ECO:0000256" key="4">
    <source>
        <dbReference type="ARBA" id="ARBA00023002"/>
    </source>
</evidence>
<gene>
    <name evidence="12" type="ORF">D5F01_LYC15253</name>
</gene>
<dbReference type="GO" id="GO:0005829">
    <property type="term" value="C:cytosol"/>
    <property type="evidence" value="ECO:0007669"/>
    <property type="project" value="TreeGrafter"/>
</dbReference>
<protein>
    <recommendedName>
        <fullName evidence="8">Alcohol dehydrogenase 6</fullName>
    </recommendedName>
</protein>
<dbReference type="PROSITE" id="PS00059">
    <property type="entry name" value="ADH_ZINC"/>
    <property type="match status" value="1"/>
</dbReference>
<evidence type="ECO:0000313" key="13">
    <source>
        <dbReference type="Proteomes" id="UP000424527"/>
    </source>
</evidence>
<dbReference type="PANTHER" id="PTHR43880:SF32">
    <property type="entry name" value="S-(HYDROXYMETHYL)GLUTATHIONE DEHYDROGENASE"/>
    <property type="match status" value="1"/>
</dbReference>
<name>A0A0F8AQ12_LARCR</name>
<dbReference type="FunFam" id="3.40.50.720:FF:000003">
    <property type="entry name" value="S-(hydroxymethyl)glutathione dehydrogenase"/>
    <property type="match status" value="1"/>
</dbReference>
<dbReference type="Pfam" id="PF00107">
    <property type="entry name" value="ADH_zinc_N"/>
    <property type="match status" value="1"/>
</dbReference>
<keyword evidence="13" id="KW-1185">Reference proteome</keyword>
<dbReference type="GO" id="GO:0008270">
    <property type="term" value="F:zinc ion binding"/>
    <property type="evidence" value="ECO:0007669"/>
    <property type="project" value="InterPro"/>
</dbReference>
<evidence type="ECO:0000256" key="7">
    <source>
        <dbReference type="ARBA" id="ARBA00061014"/>
    </source>
</evidence>
<keyword evidence="3 9" id="KW-0862">Zinc</keyword>
<dbReference type="eggNOG" id="KOG0022">
    <property type="taxonomic scope" value="Eukaryota"/>
</dbReference>
<dbReference type="AlphaFoldDB" id="A0A0F8AQ12"/>
<keyword evidence="4" id="KW-0560">Oxidoreductase</keyword>
<dbReference type="GO" id="GO:0046294">
    <property type="term" value="P:formaldehyde catabolic process"/>
    <property type="evidence" value="ECO:0007669"/>
    <property type="project" value="TreeGrafter"/>
</dbReference>
<evidence type="ECO:0000256" key="1">
    <source>
        <dbReference type="ARBA" id="ARBA00001947"/>
    </source>
</evidence>
<dbReference type="Pfam" id="PF08240">
    <property type="entry name" value="ADH_N"/>
    <property type="match status" value="1"/>
</dbReference>
<dbReference type="InterPro" id="IPR011032">
    <property type="entry name" value="GroES-like_sf"/>
</dbReference>
<comment type="caution">
    <text evidence="12">The sequence shown here is derived from an EMBL/GenBank/DDBJ whole genome shotgun (WGS) entry which is preliminary data.</text>
</comment>
<organism evidence="12 13">
    <name type="scientific">Larimichthys crocea</name>
    <name type="common">Large yellow croaker</name>
    <name type="synonym">Pseudosciaena crocea</name>
    <dbReference type="NCBI Taxonomy" id="215358"/>
    <lineage>
        <taxon>Eukaryota</taxon>
        <taxon>Metazoa</taxon>
        <taxon>Chordata</taxon>
        <taxon>Craniata</taxon>
        <taxon>Vertebrata</taxon>
        <taxon>Euteleostomi</taxon>
        <taxon>Actinopterygii</taxon>
        <taxon>Neopterygii</taxon>
        <taxon>Teleostei</taxon>
        <taxon>Neoteleostei</taxon>
        <taxon>Acanthomorphata</taxon>
        <taxon>Eupercaria</taxon>
        <taxon>Sciaenidae</taxon>
        <taxon>Larimichthys</taxon>
    </lineage>
</organism>
<keyword evidence="2 9" id="KW-0479">Metal-binding</keyword>
<dbReference type="EMBL" id="REGW02000015">
    <property type="protein sequence ID" value="KAE8285588.1"/>
    <property type="molecule type" value="Genomic_DNA"/>
</dbReference>
<proteinExistence type="inferred from homology"/>
<evidence type="ECO:0000259" key="10">
    <source>
        <dbReference type="Pfam" id="PF00107"/>
    </source>
</evidence>
<dbReference type="GO" id="GO:0051903">
    <property type="term" value="F:S-(hydroxymethyl)glutathione dehydrogenase [NAD(P)+] activity"/>
    <property type="evidence" value="ECO:0007669"/>
    <property type="project" value="TreeGrafter"/>
</dbReference>
<dbReference type="SUPFAM" id="SSF50129">
    <property type="entry name" value="GroES-like"/>
    <property type="match status" value="2"/>
</dbReference>
<dbReference type="KEGG" id="lco:104917909"/>
<evidence type="ECO:0000256" key="9">
    <source>
        <dbReference type="RuleBase" id="RU361277"/>
    </source>
</evidence>
<dbReference type="InterPro" id="IPR013149">
    <property type="entry name" value="ADH-like_C"/>
</dbReference>
<keyword evidence="5" id="KW-0520">NAD</keyword>
<dbReference type="InterPro" id="IPR036291">
    <property type="entry name" value="NAD(P)-bd_dom_sf"/>
</dbReference>
<evidence type="ECO:0000256" key="8">
    <source>
        <dbReference type="ARBA" id="ARBA00074845"/>
    </source>
</evidence>
<evidence type="ECO:0000256" key="2">
    <source>
        <dbReference type="ARBA" id="ARBA00022723"/>
    </source>
</evidence>
<reference evidence="12 13" key="1">
    <citation type="submission" date="2019-07" db="EMBL/GenBank/DDBJ databases">
        <title>Chromosome genome assembly for large yellow croaker.</title>
        <authorList>
            <person name="Xiao S."/>
        </authorList>
    </citation>
    <scope>NUCLEOTIDE SEQUENCE [LARGE SCALE GENOMIC DNA]</scope>
    <source>
        <strain evidence="12">JMULYC20181020</strain>
        <tissue evidence="12">Muscle</tissue>
    </source>
</reference>